<comment type="caution">
    <text evidence="1">The sequence shown here is derived from an EMBL/GenBank/DDBJ whole genome shotgun (WGS) entry which is preliminary data.</text>
</comment>
<proteinExistence type="predicted"/>
<evidence type="ECO:0000313" key="2">
    <source>
        <dbReference type="Proteomes" id="UP000828390"/>
    </source>
</evidence>
<sequence>MFHLVHIRKTTKTLYHAIGPILFANAESGCKVVSYSNGLLSSVYVYYVSYGANCRGNRPKNSCRCNCLVERKSRERQERDLPFSKQHLPCTKNDAFQPMKSTKYTADATADGDSWIGEANDTKQFARGRGFEYHVG</sequence>
<dbReference type="AlphaFoldDB" id="A0A9D4KG44"/>
<keyword evidence="2" id="KW-1185">Reference proteome</keyword>
<dbReference type="Proteomes" id="UP000828390">
    <property type="component" value="Unassembled WGS sequence"/>
</dbReference>
<reference evidence="1" key="1">
    <citation type="journal article" date="2019" name="bioRxiv">
        <title>The Genome of the Zebra Mussel, Dreissena polymorpha: A Resource for Invasive Species Research.</title>
        <authorList>
            <person name="McCartney M.A."/>
            <person name="Auch B."/>
            <person name="Kono T."/>
            <person name="Mallez S."/>
            <person name="Zhang Y."/>
            <person name="Obille A."/>
            <person name="Becker A."/>
            <person name="Abrahante J.E."/>
            <person name="Garbe J."/>
            <person name="Badalamenti J.P."/>
            <person name="Herman A."/>
            <person name="Mangelson H."/>
            <person name="Liachko I."/>
            <person name="Sullivan S."/>
            <person name="Sone E.D."/>
            <person name="Koren S."/>
            <person name="Silverstein K.A.T."/>
            <person name="Beckman K.B."/>
            <person name="Gohl D.M."/>
        </authorList>
    </citation>
    <scope>NUCLEOTIDE SEQUENCE</scope>
    <source>
        <strain evidence="1">Duluth1</strain>
        <tissue evidence="1">Whole animal</tissue>
    </source>
</reference>
<protein>
    <submittedName>
        <fullName evidence="1">Uncharacterized protein</fullName>
    </submittedName>
</protein>
<reference evidence="1" key="2">
    <citation type="submission" date="2020-11" db="EMBL/GenBank/DDBJ databases">
        <authorList>
            <person name="McCartney M.A."/>
            <person name="Auch B."/>
            <person name="Kono T."/>
            <person name="Mallez S."/>
            <person name="Becker A."/>
            <person name="Gohl D.M."/>
            <person name="Silverstein K.A.T."/>
            <person name="Koren S."/>
            <person name="Bechman K.B."/>
            <person name="Herman A."/>
            <person name="Abrahante J.E."/>
            <person name="Garbe J."/>
        </authorList>
    </citation>
    <scope>NUCLEOTIDE SEQUENCE</scope>
    <source>
        <strain evidence="1">Duluth1</strain>
        <tissue evidence="1">Whole animal</tissue>
    </source>
</reference>
<accession>A0A9D4KG44</accession>
<dbReference type="EMBL" id="JAIWYP010000004">
    <property type="protein sequence ID" value="KAH3838915.1"/>
    <property type="molecule type" value="Genomic_DNA"/>
</dbReference>
<evidence type="ECO:0000313" key="1">
    <source>
        <dbReference type="EMBL" id="KAH3838915.1"/>
    </source>
</evidence>
<gene>
    <name evidence="1" type="ORF">DPMN_112332</name>
</gene>
<organism evidence="1 2">
    <name type="scientific">Dreissena polymorpha</name>
    <name type="common">Zebra mussel</name>
    <name type="synonym">Mytilus polymorpha</name>
    <dbReference type="NCBI Taxonomy" id="45954"/>
    <lineage>
        <taxon>Eukaryota</taxon>
        <taxon>Metazoa</taxon>
        <taxon>Spiralia</taxon>
        <taxon>Lophotrochozoa</taxon>
        <taxon>Mollusca</taxon>
        <taxon>Bivalvia</taxon>
        <taxon>Autobranchia</taxon>
        <taxon>Heteroconchia</taxon>
        <taxon>Euheterodonta</taxon>
        <taxon>Imparidentia</taxon>
        <taxon>Neoheterodontei</taxon>
        <taxon>Myida</taxon>
        <taxon>Dreissenoidea</taxon>
        <taxon>Dreissenidae</taxon>
        <taxon>Dreissena</taxon>
    </lineage>
</organism>
<name>A0A9D4KG44_DREPO</name>